<evidence type="ECO:0000313" key="7">
    <source>
        <dbReference type="RefSeq" id="XP_030378313.1"/>
    </source>
</evidence>
<evidence type="ECO:0000259" key="5">
    <source>
        <dbReference type="PROSITE" id="PS00624"/>
    </source>
</evidence>
<dbReference type="PROSITE" id="PS00624">
    <property type="entry name" value="GMC_OXRED_2"/>
    <property type="match status" value="1"/>
</dbReference>
<dbReference type="InterPro" id="IPR000172">
    <property type="entry name" value="GMC_OxRdtase_N"/>
</dbReference>
<comment type="cofactor">
    <cofactor evidence="3">
        <name>FAD</name>
        <dbReference type="ChEBI" id="CHEBI:57692"/>
    </cofactor>
</comment>
<dbReference type="Pfam" id="PF05199">
    <property type="entry name" value="GMC_oxred_C"/>
    <property type="match status" value="1"/>
</dbReference>
<dbReference type="SUPFAM" id="SSF51905">
    <property type="entry name" value="FAD/NAD(P)-binding domain"/>
    <property type="match status" value="1"/>
</dbReference>
<dbReference type="InterPro" id="IPR012132">
    <property type="entry name" value="GMC_OxRdtase"/>
</dbReference>
<feature type="chain" id="PRO_5027053593" evidence="4">
    <location>
        <begin position="22"/>
        <end position="622"/>
    </location>
</feature>
<dbReference type="RefSeq" id="XP_030378313.1">
    <property type="nucleotide sequence ID" value="XM_030522453.1"/>
</dbReference>
<proteinExistence type="inferred from homology"/>
<feature type="domain" description="Glucose-methanol-choline oxidoreductase N-terminal" evidence="5">
    <location>
        <begin position="310"/>
        <end position="324"/>
    </location>
</feature>
<protein>
    <submittedName>
        <fullName evidence="7">Glucose dehydrogenase [FAD, quinone]</fullName>
    </submittedName>
</protein>
<dbReference type="InterPro" id="IPR036188">
    <property type="entry name" value="FAD/NAD-bd_sf"/>
</dbReference>
<keyword evidence="3" id="KW-0274">FAD</keyword>
<comment type="similarity">
    <text evidence="1">Belongs to the GMC oxidoreductase family.</text>
</comment>
<dbReference type="Gene3D" id="3.50.50.60">
    <property type="entry name" value="FAD/NAD(P)-binding domain"/>
    <property type="match status" value="1"/>
</dbReference>
<keyword evidence="3" id="KW-0285">Flavoprotein</keyword>
<evidence type="ECO:0000256" key="4">
    <source>
        <dbReference type="SAM" id="SignalP"/>
    </source>
</evidence>
<feature type="binding site" evidence="3">
    <location>
        <position position="273"/>
    </location>
    <ligand>
        <name>FAD</name>
        <dbReference type="ChEBI" id="CHEBI:57692"/>
    </ligand>
</feature>
<gene>
    <name evidence="7" type="primary">LOC115626938</name>
</gene>
<name>A0A6J2TT51_DROLE</name>
<feature type="active site" description="Proton donor" evidence="2">
    <location>
        <position position="555"/>
    </location>
</feature>
<keyword evidence="6" id="KW-1185">Reference proteome</keyword>
<evidence type="ECO:0000313" key="6">
    <source>
        <dbReference type="Proteomes" id="UP000504634"/>
    </source>
</evidence>
<feature type="signal peptide" evidence="4">
    <location>
        <begin position="1"/>
        <end position="21"/>
    </location>
</feature>
<dbReference type="GO" id="GO:0016614">
    <property type="term" value="F:oxidoreductase activity, acting on CH-OH group of donors"/>
    <property type="evidence" value="ECO:0007669"/>
    <property type="project" value="InterPro"/>
</dbReference>
<dbReference type="PANTHER" id="PTHR11552:SF208">
    <property type="entry name" value="RE36204P-RELATED"/>
    <property type="match status" value="1"/>
</dbReference>
<dbReference type="PANTHER" id="PTHR11552">
    <property type="entry name" value="GLUCOSE-METHANOL-CHOLINE GMC OXIDOREDUCTASE"/>
    <property type="match status" value="1"/>
</dbReference>
<feature type="active site" description="Proton acceptor" evidence="2">
    <location>
        <position position="599"/>
    </location>
</feature>
<accession>A0A6J2TT51</accession>
<dbReference type="Pfam" id="PF00732">
    <property type="entry name" value="GMC_oxred_N"/>
    <property type="match status" value="1"/>
</dbReference>
<organism evidence="6 7">
    <name type="scientific">Drosophila lebanonensis</name>
    <name type="common">Fruit fly</name>
    <name type="synonym">Scaptodrosophila lebanonensis</name>
    <dbReference type="NCBI Taxonomy" id="7225"/>
    <lineage>
        <taxon>Eukaryota</taxon>
        <taxon>Metazoa</taxon>
        <taxon>Ecdysozoa</taxon>
        <taxon>Arthropoda</taxon>
        <taxon>Hexapoda</taxon>
        <taxon>Insecta</taxon>
        <taxon>Pterygota</taxon>
        <taxon>Neoptera</taxon>
        <taxon>Endopterygota</taxon>
        <taxon>Diptera</taxon>
        <taxon>Brachycera</taxon>
        <taxon>Muscomorpha</taxon>
        <taxon>Ephydroidea</taxon>
        <taxon>Drosophilidae</taxon>
        <taxon>Scaptodrosophila</taxon>
    </lineage>
</organism>
<evidence type="ECO:0000256" key="2">
    <source>
        <dbReference type="PIRSR" id="PIRSR000137-1"/>
    </source>
</evidence>
<dbReference type="PIRSF" id="PIRSF000137">
    <property type="entry name" value="Alcohol_oxidase"/>
    <property type="match status" value="1"/>
</dbReference>
<reference evidence="7" key="1">
    <citation type="submission" date="2025-08" db="UniProtKB">
        <authorList>
            <consortium name="RefSeq"/>
        </authorList>
    </citation>
    <scope>IDENTIFICATION</scope>
    <source>
        <strain evidence="7">11010-0011.00</strain>
        <tissue evidence="7">Whole body</tissue>
    </source>
</reference>
<evidence type="ECO:0000256" key="1">
    <source>
        <dbReference type="ARBA" id="ARBA00010790"/>
    </source>
</evidence>
<dbReference type="Gene3D" id="3.30.560.10">
    <property type="entry name" value="Glucose Oxidase, domain 3"/>
    <property type="match status" value="1"/>
</dbReference>
<keyword evidence="4" id="KW-0732">Signal</keyword>
<feature type="binding site" evidence="3">
    <location>
        <position position="139"/>
    </location>
    <ligand>
        <name>FAD</name>
        <dbReference type="ChEBI" id="CHEBI:57692"/>
    </ligand>
</feature>
<dbReference type="InterPro" id="IPR007867">
    <property type="entry name" value="GMC_OxRtase_C"/>
</dbReference>
<dbReference type="GeneID" id="115626938"/>
<dbReference type="Proteomes" id="UP000504634">
    <property type="component" value="Unplaced"/>
</dbReference>
<dbReference type="SUPFAM" id="SSF54373">
    <property type="entry name" value="FAD-linked reductases, C-terminal domain"/>
    <property type="match status" value="1"/>
</dbReference>
<sequence length="622" mass="68960">MSPLRCLFLYALLAAALLVSAQQNRLLTQIEQLGLVNVIEQTIRPNVPKQGANYDFIIVGAGAAGCTLAARLSENPKWRVALIEAGGVENIAHHTPVLTGQLLQTASNWGYRTVPQRLACRGMHNNECSVPRGKGLGGTSSISNMIYNRGNRRDFDGWAAAGNEGWSYADVLPLFLRTENAQLKGLEHSPYHNHSGPLSVEYVRYRSDLARAFVDASAQAGHQRTDYNGESQLGVSYVQATTRNGRRHSAFSAYIRPVRDNRSNLDIFAFSRVTRVLIDETTKAAYGIEFNYMRKSYTFKAHKEVILSAGAFNSPQLLMLSGVGPEDNLKAIGVPLIQPLPVGRRLYDHMCHFGPTFVTNTTGQTLYPSRISVADIISFYLAGNPGTWLSSIGGVEALAFLKSPRSKLPADWPDIELVMVAGSLASDEGTALKLGANIRDDIYDALYRPLQLSQQDHFTLLVMQFHPKSIGRLWLRDRNPLHWPKIDPKYFIEPEDVEFILDGIKESIRISRMPALQAIGARLLDRRVPGCDEHEFASDDYWRCSIRTLSYTLHHQVATCRMGPEGDPTAVVSPQLRVHGMRKLRVVDTSIIPLPPTAHTNAAAYMIGEKGSDLIRADWSGK</sequence>
<dbReference type="AlphaFoldDB" id="A0A6J2TT51"/>
<dbReference type="GO" id="GO:0050660">
    <property type="term" value="F:flavin adenine dinucleotide binding"/>
    <property type="evidence" value="ECO:0007669"/>
    <property type="project" value="InterPro"/>
</dbReference>
<dbReference type="OrthoDB" id="269227at2759"/>
<evidence type="ECO:0000256" key="3">
    <source>
        <dbReference type="PIRSR" id="PIRSR000137-2"/>
    </source>
</evidence>